<sequence>MVGAQLTMDDEFISSVLAAYAELYDPPNRMVRLSRTRPSPGDSIVVVYFPDESEQLDPADDLTLLGTAGFGSETLCADFPCELGMEVKGKPDETSIDALAKALADLASVPLENNRPFLNGQILMNFSIPLFPRFSMAMLVDWDSVYGFRFPEPAAGIGLLRVVPLFEAEAGLIESSADRQRGYRALINRGMVPADPDRESAV</sequence>
<accession>A0A370B2S4</accession>
<dbReference type="AlphaFoldDB" id="A0A370B2S4"/>
<organism evidence="1 2">
    <name type="scientific">Streptomyces corynorhini</name>
    <dbReference type="NCBI Taxonomy" id="2282652"/>
    <lineage>
        <taxon>Bacteria</taxon>
        <taxon>Bacillati</taxon>
        <taxon>Actinomycetota</taxon>
        <taxon>Actinomycetes</taxon>
        <taxon>Kitasatosporales</taxon>
        <taxon>Streptomycetaceae</taxon>
        <taxon>Streptomyces</taxon>
    </lineage>
</organism>
<evidence type="ECO:0000313" key="1">
    <source>
        <dbReference type="EMBL" id="RDG36130.1"/>
    </source>
</evidence>
<protein>
    <recommendedName>
        <fullName evidence="3">Suppressor of fused domain protein</fullName>
    </recommendedName>
</protein>
<dbReference type="EMBL" id="QQNA01000177">
    <property type="protein sequence ID" value="RDG36130.1"/>
    <property type="molecule type" value="Genomic_DNA"/>
</dbReference>
<proteinExistence type="predicted"/>
<keyword evidence="2" id="KW-1185">Reference proteome</keyword>
<reference evidence="1 2" key="1">
    <citation type="submission" date="2018-07" db="EMBL/GenBank/DDBJ databases">
        <title>Streptomyces species from bats.</title>
        <authorList>
            <person name="Dunlap C."/>
        </authorList>
    </citation>
    <scope>NUCLEOTIDE SEQUENCE [LARGE SCALE GENOMIC DNA]</scope>
    <source>
        <strain evidence="1 2">AC230</strain>
    </source>
</reference>
<dbReference type="Proteomes" id="UP000253741">
    <property type="component" value="Unassembled WGS sequence"/>
</dbReference>
<evidence type="ECO:0008006" key="3">
    <source>
        <dbReference type="Google" id="ProtNLM"/>
    </source>
</evidence>
<comment type="caution">
    <text evidence="1">The sequence shown here is derived from an EMBL/GenBank/DDBJ whole genome shotgun (WGS) entry which is preliminary data.</text>
</comment>
<evidence type="ECO:0000313" key="2">
    <source>
        <dbReference type="Proteomes" id="UP000253741"/>
    </source>
</evidence>
<name>A0A370B2S4_9ACTN</name>
<gene>
    <name evidence="1" type="ORF">DVH02_21670</name>
</gene>